<name>A0A951PQ32_9CYAN</name>
<dbReference type="Proteomes" id="UP000753908">
    <property type="component" value="Unassembled WGS sequence"/>
</dbReference>
<organism evidence="2 3">
    <name type="scientific">Symplocastrum torsivum CPER-KK1</name>
    <dbReference type="NCBI Taxonomy" id="450513"/>
    <lineage>
        <taxon>Bacteria</taxon>
        <taxon>Bacillati</taxon>
        <taxon>Cyanobacteriota</taxon>
        <taxon>Cyanophyceae</taxon>
        <taxon>Oscillatoriophycideae</taxon>
        <taxon>Oscillatoriales</taxon>
        <taxon>Microcoleaceae</taxon>
        <taxon>Symplocastrum</taxon>
    </lineage>
</organism>
<evidence type="ECO:0000313" key="3">
    <source>
        <dbReference type="Proteomes" id="UP000753908"/>
    </source>
</evidence>
<feature type="region of interest" description="Disordered" evidence="1">
    <location>
        <begin position="1"/>
        <end position="21"/>
    </location>
</feature>
<reference evidence="2" key="1">
    <citation type="submission" date="2021-05" db="EMBL/GenBank/DDBJ databases">
        <authorList>
            <person name="Pietrasiak N."/>
            <person name="Ward R."/>
            <person name="Stajich J.E."/>
            <person name="Kurbessoian T."/>
        </authorList>
    </citation>
    <scope>NUCLEOTIDE SEQUENCE</scope>
    <source>
        <strain evidence="2">CPER-KK1</strain>
    </source>
</reference>
<dbReference type="EMBL" id="JAHHIF010000046">
    <property type="protein sequence ID" value="MBW4547686.1"/>
    <property type="molecule type" value="Genomic_DNA"/>
</dbReference>
<comment type="caution">
    <text evidence="2">The sequence shown here is derived from an EMBL/GenBank/DDBJ whole genome shotgun (WGS) entry which is preliminary data.</text>
</comment>
<dbReference type="AlphaFoldDB" id="A0A951PQ32"/>
<evidence type="ECO:0000256" key="1">
    <source>
        <dbReference type="SAM" id="MobiDB-lite"/>
    </source>
</evidence>
<proteinExistence type="predicted"/>
<gene>
    <name evidence="2" type="ORF">KME25_25075</name>
</gene>
<sequence>MNADEIQASMQQQLEAAGVPTNQARDAADVLARQNVGELPFPLPPEQQRIVSSAYEWFKAKQQ</sequence>
<evidence type="ECO:0000313" key="2">
    <source>
        <dbReference type="EMBL" id="MBW4547686.1"/>
    </source>
</evidence>
<reference evidence="2" key="2">
    <citation type="journal article" date="2022" name="Microbiol. Resour. Announc.">
        <title>Metagenome Sequencing to Explore Phylogenomics of Terrestrial Cyanobacteria.</title>
        <authorList>
            <person name="Ward R.D."/>
            <person name="Stajich J.E."/>
            <person name="Johansen J.R."/>
            <person name="Huntemann M."/>
            <person name="Clum A."/>
            <person name="Foster B."/>
            <person name="Foster B."/>
            <person name="Roux S."/>
            <person name="Palaniappan K."/>
            <person name="Varghese N."/>
            <person name="Mukherjee S."/>
            <person name="Reddy T.B.K."/>
            <person name="Daum C."/>
            <person name="Copeland A."/>
            <person name="Chen I.A."/>
            <person name="Ivanova N.N."/>
            <person name="Kyrpides N.C."/>
            <person name="Shapiro N."/>
            <person name="Eloe-Fadrosh E.A."/>
            <person name="Pietrasiak N."/>
        </authorList>
    </citation>
    <scope>NUCLEOTIDE SEQUENCE</scope>
    <source>
        <strain evidence="2">CPER-KK1</strain>
    </source>
</reference>
<feature type="compositionally biased region" description="Polar residues" evidence="1">
    <location>
        <begin position="8"/>
        <end position="21"/>
    </location>
</feature>
<accession>A0A951PQ32</accession>
<protein>
    <submittedName>
        <fullName evidence="2">Uncharacterized protein</fullName>
    </submittedName>
</protein>